<accession>A0A9P0AAW4</accession>
<feature type="compositionally biased region" description="Acidic residues" evidence="1">
    <location>
        <begin position="1553"/>
        <end position="1581"/>
    </location>
</feature>
<dbReference type="GO" id="GO:0010468">
    <property type="term" value="P:regulation of gene expression"/>
    <property type="evidence" value="ECO:0007669"/>
    <property type="project" value="TreeGrafter"/>
</dbReference>
<dbReference type="InterPro" id="IPR003347">
    <property type="entry name" value="JmjC_dom"/>
</dbReference>
<dbReference type="Gene3D" id="2.60.120.650">
    <property type="entry name" value="Cupin"/>
    <property type="match status" value="15"/>
</dbReference>
<feature type="region of interest" description="Disordered" evidence="1">
    <location>
        <begin position="1540"/>
        <end position="1590"/>
    </location>
</feature>
<dbReference type="PANTHER" id="PTHR10694:SF7">
    <property type="entry name" value="[HISTONE H3]-TRIMETHYL-L-LYSINE(9) DEMETHYLASE"/>
    <property type="match status" value="1"/>
</dbReference>
<feature type="compositionally biased region" description="Basic and acidic residues" evidence="1">
    <location>
        <begin position="1540"/>
        <end position="1552"/>
    </location>
</feature>
<name>A0A9P0AAW4_BEMTA</name>
<proteinExistence type="predicted"/>
<reference evidence="3" key="1">
    <citation type="submission" date="2021-12" db="EMBL/GenBank/DDBJ databases">
        <authorList>
            <person name="King R."/>
        </authorList>
    </citation>
    <scope>NUCLEOTIDE SEQUENCE</scope>
</reference>
<dbReference type="GO" id="GO:0000785">
    <property type="term" value="C:chromatin"/>
    <property type="evidence" value="ECO:0007669"/>
    <property type="project" value="TreeGrafter"/>
</dbReference>
<dbReference type="GO" id="GO:0032454">
    <property type="term" value="F:histone H3K9 demethylase activity"/>
    <property type="evidence" value="ECO:0007669"/>
    <property type="project" value="TreeGrafter"/>
</dbReference>
<dbReference type="Proteomes" id="UP001152759">
    <property type="component" value="Chromosome 4"/>
</dbReference>
<dbReference type="GO" id="GO:0005634">
    <property type="term" value="C:nucleus"/>
    <property type="evidence" value="ECO:0007669"/>
    <property type="project" value="TreeGrafter"/>
</dbReference>
<gene>
    <name evidence="3" type="ORF">BEMITA_LOCUS8124</name>
</gene>
<evidence type="ECO:0000313" key="3">
    <source>
        <dbReference type="EMBL" id="CAH0389277.1"/>
    </source>
</evidence>
<feature type="domain" description="JmjC" evidence="2">
    <location>
        <begin position="1368"/>
        <end position="1531"/>
    </location>
</feature>
<keyword evidence="4" id="KW-1185">Reference proteome</keyword>
<dbReference type="PANTHER" id="PTHR10694">
    <property type="entry name" value="LYSINE-SPECIFIC DEMETHYLASE"/>
    <property type="match status" value="1"/>
</dbReference>
<dbReference type="Pfam" id="PF02373">
    <property type="entry name" value="JmjC"/>
    <property type="match status" value="12"/>
</dbReference>
<evidence type="ECO:0000313" key="4">
    <source>
        <dbReference type="Proteomes" id="UP001152759"/>
    </source>
</evidence>
<organism evidence="3 4">
    <name type="scientific">Bemisia tabaci</name>
    <name type="common">Sweetpotato whitefly</name>
    <name type="synonym">Aleurodes tabaci</name>
    <dbReference type="NCBI Taxonomy" id="7038"/>
    <lineage>
        <taxon>Eukaryota</taxon>
        <taxon>Metazoa</taxon>
        <taxon>Ecdysozoa</taxon>
        <taxon>Arthropoda</taxon>
        <taxon>Hexapoda</taxon>
        <taxon>Insecta</taxon>
        <taxon>Pterygota</taxon>
        <taxon>Neoptera</taxon>
        <taxon>Paraneoptera</taxon>
        <taxon>Hemiptera</taxon>
        <taxon>Sternorrhyncha</taxon>
        <taxon>Aleyrodoidea</taxon>
        <taxon>Aleyrodidae</taxon>
        <taxon>Aleyrodinae</taxon>
        <taxon>Bemisia</taxon>
    </lineage>
</organism>
<dbReference type="EMBL" id="OU963865">
    <property type="protein sequence ID" value="CAH0389277.1"/>
    <property type="molecule type" value="Genomic_DNA"/>
</dbReference>
<evidence type="ECO:0000256" key="1">
    <source>
        <dbReference type="SAM" id="MobiDB-lite"/>
    </source>
</evidence>
<evidence type="ECO:0000259" key="2">
    <source>
        <dbReference type="PROSITE" id="PS51184"/>
    </source>
</evidence>
<dbReference type="SUPFAM" id="SSF51197">
    <property type="entry name" value="Clavaminate synthase-like"/>
    <property type="match status" value="2"/>
</dbReference>
<protein>
    <recommendedName>
        <fullName evidence="2">JmjC domain-containing protein</fullName>
    </recommendedName>
</protein>
<sequence>MLKLLFEEETPLREEGAAKLILPRTARDLLRSRVGAEVIDDFKITKPIYQAIRKVPQWDRESAPFYTITHSSHGEMTIGDLRVRGHAGPYEDEPVEAAVEHYWERLATGNADFWYGAGVAGSVFQDRSLVFNVDNIPSLLDQFVEGEGITSETSFIGVWGSSFPWHSEDMRLWSANVLLYGAPKYWYVLPASQSQKLEELADAYAYESANCTHYMMHKRSQICPSFLSRRGFTPRTTVHTHGEIMVVAPNAYHMGFEYMRLWSANVLLYGAPKYWYVLPASQSQKLEELADAYAYESANCTHYMMHKRSQICPSFLSRRGFTPRTTVHTHGEIMVVAPNAYHMGFEDMRLWSANVLLDGAPKYWYVLPASQSQKLEELADAYAYESANCTHYMMHKRSQICPSFLSRRGFTPRTTVHTHGEIMVVAPNAYHMGFEDMRLWSANVLLYGAPKYWYVLPASQSQKLEELADAYAYESANCTHYMMHKRSQICPSFLSRRGFTPRTTVHTHGEIMVVAPNAYHMGFEDMRLWSANVLLYGAPKYWYVLPASQSQKLEELADAYAYESANCTHYMMHKRSQICPSFLSRRGFTPRTTVHTHGEIMVVAPNAYHMGFEDMRLWSANVLLYGAPKYWYVLPASQSQKLEELADAYAYESANCTHYMMHKRSQICPSFLSRRGFTPRTTVHTHGEIMVVAPNAYHMGFEDMRLWSANVLLYGAPKYWYVLPASQSQKLEELADAYAYESANCTHYMMHKRSQICPSFLSRRGFTPRTTVHTHGEIMVVAPNAYHMGFEDMRLWSANVLLDGAPKYWYVLPASQSQKLEELADAYAYESANCTHYMMHKRSQICPSFLSRRGFTPRTTVHTHGEIMVVAPNAYHMGFEDMRLWSANVLLYGAPKYWYVLPASQSQKLEELADAYAYESANCTHYMMHKRSQICPSFLSRRGFTPRTTVHTHGEIMVVAPNAYHMGFEDMRLWSANVLLYGAPKYWYVLPASQSQKLEELADAYAYESANCTHYMMHKRSQICPSFLSRRGFTPRTTVHTHGEIMVVAPNAYHMGFEDMRLWSANVLLYGAPKYWYVLPASQSQKLEELADAYAYESANCTHYMMHKRSQICPSFLSRRGFTPRTTVHTHGEIMVVAPNAYHMGFEDMRLWSANVLLYGAPKYWYVLPASQSQKLEELADAYAYESANCTHYMMHKRSQICPSFLSRRGFTPRTTVHTHGEIMVVAPNAYHMGFEDMRLWSANVLLDGAPKYWYVLPASQSQKLEELADAYAYESANCTHYMMHKRSQICPSFLSRRGFTPRTTVHTHGEIMVVAPNAYHMGFEDMRLWSANVLLDGAPKYWYVLPASQSQKLEELADAYAYESANCTHYMMHKRSQICPSFLSRRGFTPRTTVHTHGEIMVVAPNAYHMGFEDMRLWSANVLLDGAPKYWYVLPASQSQKLEELADAYAYESANCTHYMMHKRSQICPSFLSRRGFTPRTTVQTHGEIMVVAPNAYHMGFNLGLNIAESKNFATHSWIKDGKEAKACSCRGRARAGAKQESDEARARWEEEFPPIDEEVYEEVEYEEEDHEEEEEEEEVKEPLVLPYPDDDEDFDFFRIMIF</sequence>
<dbReference type="PROSITE" id="PS51184">
    <property type="entry name" value="JMJC"/>
    <property type="match status" value="2"/>
</dbReference>
<feature type="domain" description="JmjC" evidence="2">
    <location>
        <begin position="125"/>
        <end position="287"/>
    </location>
</feature>
<dbReference type="SMART" id="SM00558">
    <property type="entry name" value="JmjC"/>
    <property type="match status" value="2"/>
</dbReference>
<dbReference type="GO" id="GO:0051864">
    <property type="term" value="F:histone H3K36 demethylase activity"/>
    <property type="evidence" value="ECO:0007669"/>
    <property type="project" value="TreeGrafter"/>
</dbReference>